<evidence type="ECO:0000313" key="2">
    <source>
        <dbReference type="Proteomes" id="UP000232003"/>
    </source>
</evidence>
<organism evidence="1 2">
    <name type="scientific">Nostoc flagelliforme CCNUN1</name>
    <dbReference type="NCBI Taxonomy" id="2038116"/>
    <lineage>
        <taxon>Bacteria</taxon>
        <taxon>Bacillati</taxon>
        <taxon>Cyanobacteriota</taxon>
        <taxon>Cyanophyceae</taxon>
        <taxon>Nostocales</taxon>
        <taxon>Nostocaceae</taxon>
        <taxon>Nostoc</taxon>
    </lineage>
</organism>
<dbReference type="EMBL" id="CP024785">
    <property type="protein sequence ID" value="AUB38946.1"/>
    <property type="molecule type" value="Genomic_DNA"/>
</dbReference>
<accession>A0A2K8SU16</accession>
<dbReference type="AlphaFoldDB" id="A0A2K8SU16"/>
<gene>
    <name evidence="1" type="ORF">COO91_04926</name>
</gene>
<name>A0A2K8SU16_9NOSO</name>
<keyword evidence="2" id="KW-1185">Reference proteome</keyword>
<proteinExistence type="predicted"/>
<dbReference type="Proteomes" id="UP000232003">
    <property type="component" value="Chromosome"/>
</dbReference>
<evidence type="ECO:0008006" key="3">
    <source>
        <dbReference type="Google" id="ProtNLM"/>
    </source>
</evidence>
<dbReference type="KEGG" id="nfl:COO91_04926"/>
<reference evidence="1 2" key="1">
    <citation type="submission" date="2017-11" db="EMBL/GenBank/DDBJ databases">
        <title>Complete genome of a free-living desiccation-tolerant cyanobacterium and its photosynthetic adaptation to extreme terrestrial habitat.</title>
        <authorList>
            <person name="Shang J."/>
        </authorList>
    </citation>
    <scope>NUCLEOTIDE SEQUENCE [LARGE SCALE GENOMIC DNA]</scope>
    <source>
        <strain evidence="1 2">CCNUN1</strain>
    </source>
</reference>
<sequence length="37" mass="4019">MNTSVLRVLERGCFGITYLAKDQKGDAYGGKLCVVLV</sequence>
<evidence type="ECO:0000313" key="1">
    <source>
        <dbReference type="EMBL" id="AUB38946.1"/>
    </source>
</evidence>
<protein>
    <recommendedName>
        <fullName evidence="3">Serine/threonine protein kinase</fullName>
    </recommendedName>
</protein>